<evidence type="ECO:0000256" key="2">
    <source>
        <dbReference type="ARBA" id="ARBA00022679"/>
    </source>
</evidence>
<evidence type="ECO:0000256" key="5">
    <source>
        <dbReference type="PIRNR" id="PIRNR037207"/>
    </source>
</evidence>
<feature type="domain" description="N-end aminoacyl transferase N-terminal" evidence="6">
    <location>
        <begin position="20"/>
        <end position="97"/>
    </location>
</feature>
<name>A0A9P4SBC9_9PEZI</name>
<comment type="caution">
    <text evidence="8">The sequence shown here is derived from an EMBL/GenBank/DDBJ whole genome shotgun (WGS) entry which is preliminary data.</text>
</comment>
<dbReference type="Pfam" id="PF04376">
    <property type="entry name" value="ATE_N"/>
    <property type="match status" value="1"/>
</dbReference>
<keyword evidence="3 5" id="KW-0833">Ubl conjugation pathway</keyword>
<evidence type="ECO:0000313" key="8">
    <source>
        <dbReference type="EMBL" id="KAF2839515.1"/>
    </source>
</evidence>
<keyword evidence="4 5" id="KW-0012">Acyltransferase</keyword>
<dbReference type="Pfam" id="PF04377">
    <property type="entry name" value="ATE_C"/>
    <property type="match status" value="1"/>
</dbReference>
<dbReference type="PIRSF" id="PIRSF037207">
    <property type="entry name" value="ATE1_euk"/>
    <property type="match status" value="1"/>
</dbReference>
<dbReference type="SUPFAM" id="SSF55729">
    <property type="entry name" value="Acyl-CoA N-acyltransferases (Nat)"/>
    <property type="match status" value="1"/>
</dbReference>
<reference evidence="8" key="1">
    <citation type="journal article" date="2020" name="Stud. Mycol.">
        <title>101 Dothideomycetes genomes: a test case for predicting lifestyles and emergence of pathogens.</title>
        <authorList>
            <person name="Haridas S."/>
            <person name="Albert R."/>
            <person name="Binder M."/>
            <person name="Bloem J."/>
            <person name="Labutti K."/>
            <person name="Salamov A."/>
            <person name="Andreopoulos B."/>
            <person name="Baker S."/>
            <person name="Barry K."/>
            <person name="Bills G."/>
            <person name="Bluhm B."/>
            <person name="Cannon C."/>
            <person name="Castanera R."/>
            <person name="Culley D."/>
            <person name="Daum C."/>
            <person name="Ezra D."/>
            <person name="Gonzalez J."/>
            <person name="Henrissat B."/>
            <person name="Kuo A."/>
            <person name="Liang C."/>
            <person name="Lipzen A."/>
            <person name="Lutzoni F."/>
            <person name="Magnuson J."/>
            <person name="Mondo S."/>
            <person name="Nolan M."/>
            <person name="Ohm R."/>
            <person name="Pangilinan J."/>
            <person name="Park H.-J."/>
            <person name="Ramirez L."/>
            <person name="Alfaro M."/>
            <person name="Sun H."/>
            <person name="Tritt A."/>
            <person name="Yoshinaga Y."/>
            <person name="Zwiers L.-H."/>
            <person name="Turgeon B."/>
            <person name="Goodwin S."/>
            <person name="Spatafora J."/>
            <person name="Crous P."/>
            <person name="Grigoriev I."/>
        </authorList>
    </citation>
    <scope>NUCLEOTIDE SEQUENCE</scope>
    <source>
        <strain evidence="8">CBS 101060</strain>
    </source>
</reference>
<keyword evidence="9" id="KW-1185">Reference proteome</keyword>
<dbReference type="AlphaFoldDB" id="A0A9P4SBC9"/>
<dbReference type="InterPro" id="IPR007471">
    <property type="entry name" value="N-end_Aminoacyl_Trfase_N"/>
</dbReference>
<feature type="domain" description="N-end rule aminoacyl transferase C-terminal" evidence="7">
    <location>
        <begin position="169"/>
        <end position="304"/>
    </location>
</feature>
<comment type="catalytic activity">
    <reaction evidence="5">
        <text>an N-terminal L-alpha-aminoacyl-[protein] + L-arginyl-tRNA(Arg) = an N-terminal L-arginyl-L-aminoacyl-[protein] + tRNA(Arg) + H(+)</text>
        <dbReference type="Rhea" id="RHEA:10208"/>
        <dbReference type="Rhea" id="RHEA-COMP:9658"/>
        <dbReference type="Rhea" id="RHEA-COMP:9673"/>
        <dbReference type="Rhea" id="RHEA-COMP:10636"/>
        <dbReference type="Rhea" id="RHEA-COMP:10638"/>
        <dbReference type="ChEBI" id="CHEBI:15378"/>
        <dbReference type="ChEBI" id="CHEBI:78442"/>
        <dbReference type="ChEBI" id="CHEBI:78513"/>
        <dbReference type="ChEBI" id="CHEBI:78597"/>
        <dbReference type="ChEBI" id="CHEBI:83562"/>
        <dbReference type="EC" id="2.3.2.8"/>
    </reaction>
</comment>
<comment type="similarity">
    <text evidence="1 5">Belongs to the R-transferase family.</text>
</comment>
<accession>A0A9P4SBC9</accession>
<organism evidence="8 9">
    <name type="scientific">Patellaria atrata CBS 101060</name>
    <dbReference type="NCBI Taxonomy" id="1346257"/>
    <lineage>
        <taxon>Eukaryota</taxon>
        <taxon>Fungi</taxon>
        <taxon>Dikarya</taxon>
        <taxon>Ascomycota</taxon>
        <taxon>Pezizomycotina</taxon>
        <taxon>Dothideomycetes</taxon>
        <taxon>Dothideomycetes incertae sedis</taxon>
        <taxon>Patellariales</taxon>
        <taxon>Patellariaceae</taxon>
        <taxon>Patellaria</taxon>
    </lineage>
</organism>
<dbReference type="PANTHER" id="PTHR21367">
    <property type="entry name" value="ARGININE-TRNA-PROTEIN TRANSFERASE 1"/>
    <property type="match status" value="1"/>
</dbReference>
<dbReference type="InterPro" id="IPR016181">
    <property type="entry name" value="Acyl_CoA_acyltransferase"/>
</dbReference>
<dbReference type="OrthoDB" id="74183at2759"/>
<dbReference type="InterPro" id="IPR030700">
    <property type="entry name" value="N-end_Aminoacyl_Trfase"/>
</dbReference>
<dbReference type="GO" id="GO:0004057">
    <property type="term" value="F:arginyl-tRNA--protein transferase activity"/>
    <property type="evidence" value="ECO:0007669"/>
    <property type="project" value="UniProtKB-EC"/>
</dbReference>
<proteinExistence type="inferred from homology"/>
<dbReference type="InterPro" id="IPR007472">
    <property type="entry name" value="N-end_Aminoacyl_Trfase_C"/>
</dbReference>
<keyword evidence="2 5" id="KW-0808">Transferase</keyword>
<evidence type="ECO:0000259" key="6">
    <source>
        <dbReference type="Pfam" id="PF04376"/>
    </source>
</evidence>
<protein>
    <recommendedName>
        <fullName evidence="5">Arginyl-tRNA--protein transferase 1</fullName>
        <shortName evidence="5">Arginyltransferase 1</shortName>
        <shortName evidence="5">R-transferase 1</shortName>
        <ecNumber evidence="5">2.3.2.8</ecNumber>
    </recommendedName>
    <alternativeName>
        <fullName evidence="5">Arginine-tRNA--protein transferase 1</fullName>
    </alternativeName>
</protein>
<evidence type="ECO:0000256" key="4">
    <source>
        <dbReference type="ARBA" id="ARBA00023315"/>
    </source>
</evidence>
<dbReference type="GO" id="GO:0005737">
    <property type="term" value="C:cytoplasm"/>
    <property type="evidence" value="ECO:0007669"/>
    <property type="project" value="TreeGrafter"/>
</dbReference>
<dbReference type="PANTHER" id="PTHR21367:SF1">
    <property type="entry name" value="ARGINYL-TRNA--PROTEIN TRANSFERASE 1"/>
    <property type="match status" value="1"/>
</dbReference>
<sequence>MQTPAKAVPFLTPVGYQSGPCGYCKEKNSSQRTPNSRAQYYARSKILDVDQYQSLIDRGWRRSGSLLYKPDLHRTCCPHYTIRLPGALLQTTRDQRQALHRWNKFVTGEIFLKENAKLHPKSKEEKARQRNQFDLLDAIHASEYDRLLRPPEPAHKFEVSLEPDDFTLEKYNLYVDYQMNVHHDKRSSLSPQQFRNFLCSSPLRRSIRQVDGRTQKLGSFHQCYRLDGRLIAMSVLDLLPHSVSGVYFVYHNDFEKWSFGKLSALREAALAVEGGYQYYYMGYYIHSCVKMRYKGDYKPQYVLDPETYSWNLFDDELRELLNSKPYVSLSREGRISESGTSDFEEIKYPSAEDAATAVYGGLSTLLLEVPGVLTVEQMSREIDLDSIYLTIDGKDVNLMENLIKWEEGSILDTHTLKGLVGEFAAWVGPEVANEMIVKLR</sequence>
<dbReference type="InterPro" id="IPR017137">
    <property type="entry name" value="Arg-tRNA-P_Trfase_1_euk"/>
</dbReference>
<evidence type="ECO:0000256" key="1">
    <source>
        <dbReference type="ARBA" id="ARBA00009991"/>
    </source>
</evidence>
<evidence type="ECO:0000313" key="9">
    <source>
        <dbReference type="Proteomes" id="UP000799429"/>
    </source>
</evidence>
<comment type="function">
    <text evidence="5">Involved in the post-translational conjugation of arginine to the N-terminal aspartate or glutamate of a protein. This arginylation is required for degradation of the protein via the ubiquitin pathway.</text>
</comment>
<evidence type="ECO:0000256" key="3">
    <source>
        <dbReference type="ARBA" id="ARBA00022786"/>
    </source>
</evidence>
<evidence type="ECO:0000259" key="7">
    <source>
        <dbReference type="Pfam" id="PF04377"/>
    </source>
</evidence>
<dbReference type="EC" id="2.3.2.8" evidence="5"/>
<dbReference type="EMBL" id="MU006094">
    <property type="protein sequence ID" value="KAF2839515.1"/>
    <property type="molecule type" value="Genomic_DNA"/>
</dbReference>
<dbReference type="Proteomes" id="UP000799429">
    <property type="component" value="Unassembled WGS sequence"/>
</dbReference>
<gene>
    <name evidence="8" type="ORF">M501DRAFT_1002942</name>
</gene>